<evidence type="ECO:0000313" key="2">
    <source>
        <dbReference type="EMBL" id="SDM23398.1"/>
    </source>
</evidence>
<dbReference type="OrthoDB" id="3396704at2"/>
<evidence type="ECO:0000313" key="3">
    <source>
        <dbReference type="Proteomes" id="UP000198680"/>
    </source>
</evidence>
<dbReference type="Pfam" id="PF00561">
    <property type="entry name" value="Abhydrolase_1"/>
    <property type="match status" value="1"/>
</dbReference>
<name>A0A1G9RJK5_9ACTN</name>
<dbReference type="PANTHER" id="PTHR43433">
    <property type="entry name" value="HYDROLASE, ALPHA/BETA FOLD FAMILY PROTEIN"/>
    <property type="match status" value="1"/>
</dbReference>
<proteinExistence type="predicted"/>
<dbReference type="GO" id="GO:0042952">
    <property type="term" value="P:beta-ketoadipate pathway"/>
    <property type="evidence" value="ECO:0007669"/>
    <property type="project" value="InterPro"/>
</dbReference>
<reference evidence="3" key="1">
    <citation type="submission" date="2016-10" db="EMBL/GenBank/DDBJ databases">
        <authorList>
            <person name="Varghese N."/>
            <person name="Submissions S."/>
        </authorList>
    </citation>
    <scope>NUCLEOTIDE SEQUENCE [LARGE SCALE GENOMIC DNA]</scope>
    <source>
        <strain evidence="3">DSM 45419</strain>
    </source>
</reference>
<dbReference type="AlphaFoldDB" id="A0A1G9RJK5"/>
<dbReference type="InterPro" id="IPR050471">
    <property type="entry name" value="AB_hydrolase"/>
</dbReference>
<evidence type="ECO:0000259" key="1">
    <source>
        <dbReference type="Pfam" id="PF00561"/>
    </source>
</evidence>
<protein>
    <submittedName>
        <fullName evidence="2">3-oxoadipate enol-lactonase</fullName>
    </submittedName>
</protein>
<sequence>MTSTARLHHVQDGPGDAPALVLGPSLGTDTGLFDAQAVEFARSYRVVRYDLRGHGGSEVVPGACTVADLAGDVLALLDRLGIDRFSYAGVSIGGAIGLQLALTVPDRLARLAIIASAARFADPPSWAVRAQQVREQGTDFLVPSRTGTWFTAPWGERHPGEAERLLTMLRTTPAEGYAACCEAIGSFDVRNRLGGISTPSLAIAGAEDPATPVDMVRLIADGIPGAEFLVVPDAAHLPNATDPDVVNAALREHLSQ</sequence>
<dbReference type="GO" id="GO:0047570">
    <property type="term" value="F:3-oxoadipate enol-lactonase activity"/>
    <property type="evidence" value="ECO:0007669"/>
    <property type="project" value="InterPro"/>
</dbReference>
<dbReference type="EMBL" id="FNHE01000004">
    <property type="protein sequence ID" value="SDM23398.1"/>
    <property type="molecule type" value="Genomic_DNA"/>
</dbReference>
<dbReference type="RefSeq" id="WP_091217006.1">
    <property type="nucleotide sequence ID" value="NZ_FNHE01000004.1"/>
</dbReference>
<dbReference type="PRINTS" id="PR00111">
    <property type="entry name" value="ABHYDROLASE"/>
</dbReference>
<keyword evidence="3" id="KW-1185">Reference proteome</keyword>
<dbReference type="InterPro" id="IPR029058">
    <property type="entry name" value="AB_hydrolase_fold"/>
</dbReference>
<dbReference type="SUPFAM" id="SSF53474">
    <property type="entry name" value="alpha/beta-Hydrolases"/>
    <property type="match status" value="1"/>
</dbReference>
<organism evidence="2 3">
    <name type="scientific">Geodermatophilus siccatus</name>
    <dbReference type="NCBI Taxonomy" id="1137991"/>
    <lineage>
        <taxon>Bacteria</taxon>
        <taxon>Bacillati</taxon>
        <taxon>Actinomycetota</taxon>
        <taxon>Actinomycetes</taxon>
        <taxon>Geodermatophilales</taxon>
        <taxon>Geodermatophilaceae</taxon>
        <taxon>Geodermatophilus</taxon>
    </lineage>
</organism>
<dbReference type="PANTHER" id="PTHR43433:SF5">
    <property type="entry name" value="AB HYDROLASE-1 DOMAIN-CONTAINING PROTEIN"/>
    <property type="match status" value="1"/>
</dbReference>
<dbReference type="Gene3D" id="3.40.50.1820">
    <property type="entry name" value="alpha/beta hydrolase"/>
    <property type="match status" value="1"/>
</dbReference>
<dbReference type="Proteomes" id="UP000198680">
    <property type="component" value="Unassembled WGS sequence"/>
</dbReference>
<gene>
    <name evidence="2" type="ORF">SAMN05660642_01952</name>
</gene>
<dbReference type="NCBIfam" id="TIGR02427">
    <property type="entry name" value="protocat_pcaD"/>
    <property type="match status" value="1"/>
</dbReference>
<dbReference type="InterPro" id="IPR026968">
    <property type="entry name" value="PcaD/CatD"/>
</dbReference>
<feature type="domain" description="AB hydrolase-1" evidence="1">
    <location>
        <begin position="18"/>
        <end position="242"/>
    </location>
</feature>
<dbReference type="STRING" id="1137991.SAMN05660642_01952"/>
<accession>A0A1G9RJK5</accession>
<dbReference type="InterPro" id="IPR000073">
    <property type="entry name" value="AB_hydrolase_1"/>
</dbReference>